<reference evidence="3" key="1">
    <citation type="journal article" date="2019" name="Int. J. Syst. Evol. Microbiol.">
        <title>The Global Catalogue of Microorganisms (GCM) 10K type strain sequencing project: providing services to taxonomists for standard genome sequencing and annotation.</title>
        <authorList>
            <consortium name="The Broad Institute Genomics Platform"/>
            <consortium name="The Broad Institute Genome Sequencing Center for Infectious Disease"/>
            <person name="Wu L."/>
            <person name="Ma J."/>
        </authorList>
    </citation>
    <scope>NUCLEOTIDE SEQUENCE [LARGE SCALE GENOMIC DNA]</scope>
    <source>
        <strain evidence="3">JCM 4957</strain>
    </source>
</reference>
<comment type="caution">
    <text evidence="2">The sequence shown here is derived from an EMBL/GenBank/DDBJ whole genome shotgun (WGS) entry which is preliminary data.</text>
</comment>
<name>A0ABQ3A6D3_9ACTN</name>
<evidence type="ECO:0000256" key="1">
    <source>
        <dbReference type="SAM" id="MobiDB-lite"/>
    </source>
</evidence>
<gene>
    <name evidence="2" type="ORF">GCM10010384_47210</name>
</gene>
<organism evidence="2 3">
    <name type="scientific">Streptomyces djakartensis</name>
    <dbReference type="NCBI Taxonomy" id="68193"/>
    <lineage>
        <taxon>Bacteria</taxon>
        <taxon>Bacillati</taxon>
        <taxon>Actinomycetota</taxon>
        <taxon>Actinomycetes</taxon>
        <taxon>Kitasatosporales</taxon>
        <taxon>Streptomycetaceae</taxon>
        <taxon>Streptomyces</taxon>
    </lineage>
</organism>
<dbReference type="EMBL" id="BMWE01000014">
    <property type="protein sequence ID" value="GGY34728.1"/>
    <property type="molecule type" value="Genomic_DNA"/>
</dbReference>
<dbReference type="Proteomes" id="UP000653308">
    <property type="component" value="Unassembled WGS sequence"/>
</dbReference>
<evidence type="ECO:0000313" key="3">
    <source>
        <dbReference type="Proteomes" id="UP000653308"/>
    </source>
</evidence>
<sequence length="52" mass="5233">MTRDNVPAPVQPPDPSPARQQPAAGPGLTAAIVQGAAQGAARSLTTRLVDKS</sequence>
<proteinExistence type="predicted"/>
<evidence type="ECO:0000313" key="2">
    <source>
        <dbReference type="EMBL" id="GGY34728.1"/>
    </source>
</evidence>
<accession>A0ABQ3A6D3</accession>
<keyword evidence="3" id="KW-1185">Reference proteome</keyword>
<protein>
    <submittedName>
        <fullName evidence="2">Uncharacterized protein</fullName>
    </submittedName>
</protein>
<feature type="region of interest" description="Disordered" evidence="1">
    <location>
        <begin position="1"/>
        <end position="26"/>
    </location>
</feature>